<name>A0AAV0VHA8_9HEMI</name>
<keyword evidence="2" id="KW-1185">Reference proteome</keyword>
<reference evidence="1 2" key="1">
    <citation type="submission" date="2023-01" db="EMBL/GenBank/DDBJ databases">
        <authorList>
            <person name="Whitehead M."/>
        </authorList>
    </citation>
    <scope>NUCLEOTIDE SEQUENCE [LARGE SCALE GENOMIC DNA]</scope>
</reference>
<gene>
    <name evidence="1" type="ORF">MEUPH1_LOCUS881</name>
</gene>
<protein>
    <submittedName>
        <fullName evidence="1">Uncharacterized protein</fullName>
    </submittedName>
</protein>
<organism evidence="1 2">
    <name type="scientific">Macrosiphum euphorbiae</name>
    <name type="common">potato aphid</name>
    <dbReference type="NCBI Taxonomy" id="13131"/>
    <lineage>
        <taxon>Eukaryota</taxon>
        <taxon>Metazoa</taxon>
        <taxon>Ecdysozoa</taxon>
        <taxon>Arthropoda</taxon>
        <taxon>Hexapoda</taxon>
        <taxon>Insecta</taxon>
        <taxon>Pterygota</taxon>
        <taxon>Neoptera</taxon>
        <taxon>Paraneoptera</taxon>
        <taxon>Hemiptera</taxon>
        <taxon>Sternorrhyncha</taxon>
        <taxon>Aphidomorpha</taxon>
        <taxon>Aphidoidea</taxon>
        <taxon>Aphididae</taxon>
        <taxon>Macrosiphini</taxon>
        <taxon>Macrosiphum</taxon>
    </lineage>
</organism>
<dbReference type="EMBL" id="CARXXK010000001">
    <property type="protein sequence ID" value="CAI6343647.1"/>
    <property type="molecule type" value="Genomic_DNA"/>
</dbReference>
<comment type="caution">
    <text evidence="1">The sequence shown here is derived from an EMBL/GenBank/DDBJ whole genome shotgun (WGS) entry which is preliminary data.</text>
</comment>
<dbReference type="Proteomes" id="UP001160148">
    <property type="component" value="Unassembled WGS sequence"/>
</dbReference>
<accession>A0AAV0VHA8</accession>
<evidence type="ECO:0000313" key="1">
    <source>
        <dbReference type="EMBL" id="CAI6343647.1"/>
    </source>
</evidence>
<sequence>MEKLGAQLADLSAKQLDGVAAWLAVRKKPIDRQLQTDMDINRNWTAVHDEDDDDDRKPTKCLPLAYLHVSVYDFDSN</sequence>
<proteinExistence type="predicted"/>
<evidence type="ECO:0000313" key="2">
    <source>
        <dbReference type="Proteomes" id="UP001160148"/>
    </source>
</evidence>
<dbReference type="AlphaFoldDB" id="A0AAV0VHA8"/>